<organism evidence="1">
    <name type="scientific">Neobacillus citreus</name>
    <dbReference type="NCBI Taxonomy" id="2833578"/>
    <lineage>
        <taxon>Bacteria</taxon>
        <taxon>Bacillati</taxon>
        <taxon>Bacillota</taxon>
        <taxon>Bacilli</taxon>
        <taxon>Bacillales</taxon>
        <taxon>Bacillaceae</taxon>
        <taxon>Neobacillus</taxon>
    </lineage>
</organism>
<accession>A0A942T343</accession>
<name>A0A942T343_9BACI</name>
<dbReference type="EMBL" id="JAGYPE010000004">
    <property type="protein sequence ID" value="MBS4184231.1"/>
    <property type="molecule type" value="Genomic_DNA"/>
</dbReference>
<sequence>MVGIPVVFQGKDYIMLVKYESGYCEIVEVGETYNKIKLVHFSELKLKEA</sequence>
<reference evidence="1" key="1">
    <citation type="submission" date="2021-05" db="EMBL/GenBank/DDBJ databases">
        <title>Novel Bacillus species.</title>
        <authorList>
            <person name="Liu G."/>
        </authorList>
    </citation>
    <scope>NUCLEOTIDE SEQUENCE</scope>
    <source>
        <strain evidence="1">FJAT-50051</strain>
    </source>
</reference>
<dbReference type="AlphaFoldDB" id="A0A942T343"/>
<gene>
    <name evidence="1" type="ORF">KHB02_22815</name>
</gene>
<protein>
    <submittedName>
        <fullName evidence="1">Uncharacterized protein</fullName>
    </submittedName>
</protein>
<evidence type="ECO:0000313" key="1">
    <source>
        <dbReference type="EMBL" id="MBS4184231.1"/>
    </source>
</evidence>
<proteinExistence type="predicted"/>
<dbReference type="RefSeq" id="WP_213144133.1">
    <property type="nucleotide sequence ID" value="NZ_JAGYPE020000022.1"/>
</dbReference>
<comment type="caution">
    <text evidence="1">The sequence shown here is derived from an EMBL/GenBank/DDBJ whole genome shotgun (WGS) entry which is preliminary data.</text>
</comment>